<evidence type="ECO:0000256" key="3">
    <source>
        <dbReference type="ARBA" id="ARBA00023125"/>
    </source>
</evidence>
<protein>
    <recommendedName>
        <fullName evidence="8">TF-B3 domain-containing protein</fullName>
    </recommendedName>
</protein>
<evidence type="ECO:0000313" key="6">
    <source>
        <dbReference type="EMBL" id="MED6163089.1"/>
    </source>
</evidence>
<accession>A0ABU6UPT7</accession>
<dbReference type="EMBL" id="JASCZI010121834">
    <property type="protein sequence ID" value="MED6163089.1"/>
    <property type="molecule type" value="Genomic_DNA"/>
</dbReference>
<keyword evidence="5" id="KW-0539">Nucleus</keyword>
<evidence type="ECO:0000256" key="4">
    <source>
        <dbReference type="ARBA" id="ARBA00023163"/>
    </source>
</evidence>
<comment type="caution">
    <text evidence="6">The sequence shown here is derived from an EMBL/GenBank/DDBJ whole genome shotgun (WGS) entry which is preliminary data.</text>
</comment>
<dbReference type="InterPro" id="IPR015300">
    <property type="entry name" value="DNA-bd_pseudobarrel_sf"/>
</dbReference>
<dbReference type="PANTHER" id="PTHR31541:SF25">
    <property type="entry name" value="GAMMA-GLIADIN B"/>
    <property type="match status" value="1"/>
</dbReference>
<dbReference type="SUPFAM" id="SSF101936">
    <property type="entry name" value="DNA-binding pseudobarrel domain"/>
    <property type="match status" value="1"/>
</dbReference>
<dbReference type="PANTHER" id="PTHR31541">
    <property type="entry name" value="B3 DOMAIN PLANT PROTEIN-RELATED"/>
    <property type="match status" value="1"/>
</dbReference>
<dbReference type="Proteomes" id="UP001341840">
    <property type="component" value="Unassembled WGS sequence"/>
</dbReference>
<evidence type="ECO:0000256" key="1">
    <source>
        <dbReference type="ARBA" id="ARBA00004123"/>
    </source>
</evidence>
<keyword evidence="3" id="KW-0238">DNA-binding</keyword>
<gene>
    <name evidence="6" type="ORF">PIB30_076549</name>
</gene>
<name>A0ABU6UPT7_9FABA</name>
<keyword evidence="2" id="KW-0805">Transcription regulation</keyword>
<sequence>MARTEFSFTSWLEWDRHYSSSCGMKKLKEPLMNADNSTIDEKTERGRFVQNNQHDFNNAEFEVADILLNLNTYFLERVNLEVSNGTVNSNPSYVNTPTDQVRVFSNSIFKKTVNFGVSRIKKQTKKSVNQTTFELPQNFKNVISDMGGSRITLLIEKTLYKSDLDRQQNLDTVNAEITELTLVKWFMPKENGSVSTSYILRSNWMNVAEANILKKDDVVQVWSFRVQEKLCMAIVKL</sequence>
<dbReference type="InterPro" id="IPR005508">
    <property type="entry name" value="At2g31720-like"/>
</dbReference>
<evidence type="ECO:0000256" key="5">
    <source>
        <dbReference type="ARBA" id="ARBA00023242"/>
    </source>
</evidence>
<comment type="subcellular location">
    <subcellularLocation>
        <location evidence="1">Nucleus</location>
    </subcellularLocation>
</comment>
<keyword evidence="4" id="KW-0804">Transcription</keyword>
<evidence type="ECO:0000256" key="2">
    <source>
        <dbReference type="ARBA" id="ARBA00023015"/>
    </source>
</evidence>
<reference evidence="6 7" key="1">
    <citation type="journal article" date="2023" name="Plants (Basel)">
        <title>Bridging the Gap: Combining Genomics and Transcriptomics Approaches to Understand Stylosanthes scabra, an Orphan Legume from the Brazilian Caatinga.</title>
        <authorList>
            <person name="Ferreira-Neto J.R.C."/>
            <person name="da Silva M.D."/>
            <person name="Binneck E."/>
            <person name="de Melo N.F."/>
            <person name="da Silva R.H."/>
            <person name="de Melo A.L.T.M."/>
            <person name="Pandolfi V."/>
            <person name="Bustamante F.O."/>
            <person name="Brasileiro-Vidal A.C."/>
            <person name="Benko-Iseppon A.M."/>
        </authorList>
    </citation>
    <scope>NUCLEOTIDE SEQUENCE [LARGE SCALE GENOMIC DNA]</scope>
    <source>
        <tissue evidence="6">Leaves</tissue>
    </source>
</reference>
<proteinExistence type="predicted"/>
<keyword evidence="7" id="KW-1185">Reference proteome</keyword>
<organism evidence="6 7">
    <name type="scientific">Stylosanthes scabra</name>
    <dbReference type="NCBI Taxonomy" id="79078"/>
    <lineage>
        <taxon>Eukaryota</taxon>
        <taxon>Viridiplantae</taxon>
        <taxon>Streptophyta</taxon>
        <taxon>Embryophyta</taxon>
        <taxon>Tracheophyta</taxon>
        <taxon>Spermatophyta</taxon>
        <taxon>Magnoliopsida</taxon>
        <taxon>eudicotyledons</taxon>
        <taxon>Gunneridae</taxon>
        <taxon>Pentapetalae</taxon>
        <taxon>rosids</taxon>
        <taxon>fabids</taxon>
        <taxon>Fabales</taxon>
        <taxon>Fabaceae</taxon>
        <taxon>Papilionoideae</taxon>
        <taxon>50 kb inversion clade</taxon>
        <taxon>dalbergioids sensu lato</taxon>
        <taxon>Dalbergieae</taxon>
        <taxon>Pterocarpus clade</taxon>
        <taxon>Stylosanthes</taxon>
    </lineage>
</organism>
<evidence type="ECO:0008006" key="8">
    <source>
        <dbReference type="Google" id="ProtNLM"/>
    </source>
</evidence>
<evidence type="ECO:0000313" key="7">
    <source>
        <dbReference type="Proteomes" id="UP001341840"/>
    </source>
</evidence>